<name>A0ABT6DED8_9BACT</name>
<sequence length="181" mass="20486">MLIAASLLIIVQGYFSSIIMIVMAALCFFAASLFLKERNLDPLRNFLRNPDDFEFVKGEIVSATYNANENRRNSRMLIEGVGKTLSGEPLLFFESFAPDIWPFLNEGENERLKPGDDQYDLKGKKRTLPVPIYVIYQKRSNLQSNSVGVAAALVGIDKDLIEPIESTLRRRRSWLPRGGKT</sequence>
<evidence type="ECO:0000256" key="1">
    <source>
        <dbReference type="SAM" id="Phobius"/>
    </source>
</evidence>
<evidence type="ECO:0000313" key="3">
    <source>
        <dbReference type="Proteomes" id="UP001152321"/>
    </source>
</evidence>
<keyword evidence="1" id="KW-0472">Membrane</keyword>
<proteinExistence type="predicted"/>
<dbReference type="RefSeq" id="WP_277576680.1">
    <property type="nucleotide sequence ID" value="NZ_JANRMI010000001.1"/>
</dbReference>
<keyword evidence="3" id="KW-1185">Reference proteome</keyword>
<accession>A0ABT6DED8</accession>
<gene>
    <name evidence="2" type="ORF">NWE73_02450</name>
</gene>
<reference evidence="2" key="1">
    <citation type="submission" date="2022-08" db="EMBL/GenBank/DDBJ databases">
        <title>Novel Bdellovibrio Species Isolated from Svalbard: Designation Bdellovibrio svalbardensis.</title>
        <authorList>
            <person name="Mitchell R.J."/>
            <person name="Choi S.Y."/>
        </authorList>
    </citation>
    <scope>NUCLEOTIDE SEQUENCE</scope>
    <source>
        <strain evidence="2">PAP01</strain>
    </source>
</reference>
<feature type="transmembrane region" description="Helical" evidence="1">
    <location>
        <begin position="14"/>
        <end position="35"/>
    </location>
</feature>
<protein>
    <submittedName>
        <fullName evidence="2">Uncharacterized protein</fullName>
    </submittedName>
</protein>
<evidence type="ECO:0000313" key="2">
    <source>
        <dbReference type="EMBL" id="MDG0815204.1"/>
    </source>
</evidence>
<dbReference type="EMBL" id="JANRMI010000001">
    <property type="protein sequence ID" value="MDG0815204.1"/>
    <property type="molecule type" value="Genomic_DNA"/>
</dbReference>
<comment type="caution">
    <text evidence="2">The sequence shown here is derived from an EMBL/GenBank/DDBJ whole genome shotgun (WGS) entry which is preliminary data.</text>
</comment>
<keyword evidence="1" id="KW-1133">Transmembrane helix</keyword>
<keyword evidence="1" id="KW-0812">Transmembrane</keyword>
<dbReference type="Proteomes" id="UP001152321">
    <property type="component" value="Unassembled WGS sequence"/>
</dbReference>
<organism evidence="2 3">
    <name type="scientific">Bdellovibrio svalbardensis</name>
    <dbReference type="NCBI Taxonomy" id="2972972"/>
    <lineage>
        <taxon>Bacteria</taxon>
        <taxon>Pseudomonadati</taxon>
        <taxon>Bdellovibrionota</taxon>
        <taxon>Bdellovibrionia</taxon>
        <taxon>Bdellovibrionales</taxon>
        <taxon>Pseudobdellovibrionaceae</taxon>
        <taxon>Bdellovibrio</taxon>
    </lineage>
</organism>